<dbReference type="Gene3D" id="3.40.190.10">
    <property type="entry name" value="Periplasmic binding protein-like II"/>
    <property type="match status" value="2"/>
</dbReference>
<dbReference type="KEGG" id="pars:DRW48_11460"/>
<feature type="chain" id="PRO_5016831079" evidence="6">
    <location>
        <begin position="26"/>
        <end position="364"/>
    </location>
</feature>
<dbReference type="AlphaFoldDB" id="A0A344PLH5"/>
<keyword evidence="4 6" id="KW-0732">Signal</keyword>
<dbReference type="GO" id="GO:0015888">
    <property type="term" value="P:thiamine transport"/>
    <property type="evidence" value="ECO:0007669"/>
    <property type="project" value="TreeGrafter"/>
</dbReference>
<gene>
    <name evidence="7" type="ORF">DRW48_11460</name>
</gene>
<evidence type="ECO:0000256" key="4">
    <source>
        <dbReference type="ARBA" id="ARBA00022729"/>
    </source>
</evidence>
<protein>
    <submittedName>
        <fullName evidence="7">ABC transporter substrate-binding protein</fullName>
    </submittedName>
</protein>
<sequence length="364" mass="39762">MEDISVLRAILTTVASFALANMATAEENTINFRSWGGAYSAAQKQAYVQRFQEATGIKVNMIDVDNPATPIKAEVEAGNVMTDAATVEYADAISLCDQGLLEPMDMAIFAPGADGTPPEKDFLEGTISDCFVASDVSATIIGYDTTKFPNGEPSTVADFFDLEKYPGKRGLRKSPKVNLELALMADGVPPADVYATLETPEGIDRAFRKLDTIKPSAVWWEAGAQPPQLLADGEVTMTTSYNGRIFDAMINEAKPFKIIWQGEVYEFEGIVIPKGAPNVELAKKFINFATEPQSMANLTRYISYGPTRKSAAALVTTYKDDKTEMMPNLPTSEVNLKEALPSSNEFWADHDSELTERFNSWLAG</sequence>
<comment type="similarity">
    <text evidence="2">Belongs to the bacterial solute-binding protein 1 family.</text>
</comment>
<dbReference type="OrthoDB" id="9815444at2"/>
<dbReference type="GO" id="GO:0030976">
    <property type="term" value="F:thiamine pyrophosphate binding"/>
    <property type="evidence" value="ECO:0007669"/>
    <property type="project" value="TreeGrafter"/>
</dbReference>
<dbReference type="PANTHER" id="PTHR30006:SF3">
    <property type="entry name" value="THIAMINE-BINDING PERIPLASMIC PROTEIN"/>
    <property type="match status" value="1"/>
</dbReference>
<proteinExistence type="inferred from homology"/>
<dbReference type="GO" id="GO:0030975">
    <property type="term" value="F:thiamine binding"/>
    <property type="evidence" value="ECO:0007669"/>
    <property type="project" value="TreeGrafter"/>
</dbReference>
<evidence type="ECO:0000256" key="5">
    <source>
        <dbReference type="ARBA" id="ARBA00022764"/>
    </source>
</evidence>
<comment type="subcellular location">
    <subcellularLocation>
        <location evidence="1">Periplasm</location>
    </subcellularLocation>
</comment>
<evidence type="ECO:0000256" key="2">
    <source>
        <dbReference type="ARBA" id="ARBA00008520"/>
    </source>
</evidence>
<keyword evidence="8" id="KW-1185">Reference proteome</keyword>
<dbReference type="RefSeq" id="WP_114076549.1">
    <property type="nucleotide sequence ID" value="NZ_CP030918.1"/>
</dbReference>
<evidence type="ECO:0000256" key="1">
    <source>
        <dbReference type="ARBA" id="ARBA00004418"/>
    </source>
</evidence>
<dbReference type="Proteomes" id="UP000252023">
    <property type="component" value="Chromosome"/>
</dbReference>
<dbReference type="EMBL" id="CP030918">
    <property type="protein sequence ID" value="AXC50230.1"/>
    <property type="molecule type" value="Genomic_DNA"/>
</dbReference>
<accession>A0A344PLH5</accession>
<keyword evidence="5" id="KW-0574">Periplasm</keyword>
<name>A0A344PLH5_9RHOB</name>
<dbReference type="GO" id="GO:0030288">
    <property type="term" value="C:outer membrane-bounded periplasmic space"/>
    <property type="evidence" value="ECO:0007669"/>
    <property type="project" value="TreeGrafter"/>
</dbReference>
<evidence type="ECO:0000256" key="6">
    <source>
        <dbReference type="SAM" id="SignalP"/>
    </source>
</evidence>
<dbReference type="InterPro" id="IPR006059">
    <property type="entry name" value="SBP"/>
</dbReference>
<evidence type="ECO:0000313" key="8">
    <source>
        <dbReference type="Proteomes" id="UP000252023"/>
    </source>
</evidence>
<feature type="signal peptide" evidence="6">
    <location>
        <begin position="1"/>
        <end position="25"/>
    </location>
</feature>
<dbReference type="PANTHER" id="PTHR30006">
    <property type="entry name" value="THIAMINE-BINDING PERIPLASMIC PROTEIN-RELATED"/>
    <property type="match status" value="1"/>
</dbReference>
<organism evidence="7 8">
    <name type="scientific">Paracoccus suum</name>
    <dbReference type="NCBI Taxonomy" id="2259340"/>
    <lineage>
        <taxon>Bacteria</taxon>
        <taxon>Pseudomonadati</taxon>
        <taxon>Pseudomonadota</taxon>
        <taxon>Alphaproteobacteria</taxon>
        <taxon>Rhodobacterales</taxon>
        <taxon>Paracoccaceae</taxon>
        <taxon>Paracoccus</taxon>
    </lineage>
</organism>
<evidence type="ECO:0000313" key="7">
    <source>
        <dbReference type="EMBL" id="AXC50230.1"/>
    </source>
</evidence>
<evidence type="ECO:0000256" key="3">
    <source>
        <dbReference type="ARBA" id="ARBA00022448"/>
    </source>
</evidence>
<dbReference type="Pfam" id="PF13416">
    <property type="entry name" value="SBP_bac_8"/>
    <property type="match status" value="1"/>
</dbReference>
<keyword evidence="3" id="KW-0813">Transport</keyword>
<dbReference type="CDD" id="cd13589">
    <property type="entry name" value="PBP2_polyamine_RpCGA009"/>
    <property type="match status" value="1"/>
</dbReference>
<dbReference type="SUPFAM" id="SSF53850">
    <property type="entry name" value="Periplasmic binding protein-like II"/>
    <property type="match status" value="1"/>
</dbReference>
<reference evidence="8" key="1">
    <citation type="submission" date="2018-07" db="EMBL/GenBank/DDBJ databases">
        <title>Genome sequencing of Paracoccus sp. SC2-6.</title>
        <authorList>
            <person name="Heo J."/>
            <person name="Kim S.-J."/>
            <person name="Kwon S.-W."/>
        </authorList>
    </citation>
    <scope>NUCLEOTIDE SEQUENCE [LARGE SCALE GENOMIC DNA]</scope>
    <source>
        <strain evidence="8">SC2-6</strain>
    </source>
</reference>